<protein>
    <submittedName>
        <fullName evidence="2">Uncharacterized protein</fullName>
    </submittedName>
</protein>
<name>A0A9Q0IAH0_9TELE</name>
<comment type="caution">
    <text evidence="2">The sequence shown here is derived from an EMBL/GenBank/DDBJ whole genome shotgun (WGS) entry which is preliminary data.</text>
</comment>
<evidence type="ECO:0000313" key="3">
    <source>
        <dbReference type="Proteomes" id="UP001148018"/>
    </source>
</evidence>
<organism evidence="2 3">
    <name type="scientific">Muraenolepis orangiensis</name>
    <name type="common">Patagonian moray cod</name>
    <dbReference type="NCBI Taxonomy" id="630683"/>
    <lineage>
        <taxon>Eukaryota</taxon>
        <taxon>Metazoa</taxon>
        <taxon>Chordata</taxon>
        <taxon>Craniata</taxon>
        <taxon>Vertebrata</taxon>
        <taxon>Euteleostomi</taxon>
        <taxon>Actinopterygii</taxon>
        <taxon>Neopterygii</taxon>
        <taxon>Teleostei</taxon>
        <taxon>Neoteleostei</taxon>
        <taxon>Acanthomorphata</taxon>
        <taxon>Zeiogadaria</taxon>
        <taxon>Gadariae</taxon>
        <taxon>Gadiformes</taxon>
        <taxon>Muraenolepidoidei</taxon>
        <taxon>Muraenolepididae</taxon>
        <taxon>Muraenolepis</taxon>
    </lineage>
</organism>
<accession>A0A9Q0IAH0</accession>
<dbReference type="Proteomes" id="UP001148018">
    <property type="component" value="Unassembled WGS sequence"/>
</dbReference>
<proteinExistence type="predicted"/>
<sequence length="140" mass="14530">MKARRAHGTEPPEEPPRSTESTSGRCAGRTTCTVGLGGGGGGLRHFKFTVTTQMGVAREEQVRGSRLEPRAPRGAGGGDTPGPGPTPPSWGFGAPGFRAWPCPGFSTPPVRRSSPSSPALGGCGGYLCRKYLRLDILNPA</sequence>
<keyword evidence="3" id="KW-1185">Reference proteome</keyword>
<feature type="region of interest" description="Disordered" evidence="1">
    <location>
        <begin position="1"/>
        <end position="38"/>
    </location>
</feature>
<reference evidence="2" key="1">
    <citation type="submission" date="2022-07" db="EMBL/GenBank/DDBJ databases">
        <title>Chromosome-level genome of Muraenolepis orangiensis.</title>
        <authorList>
            <person name="Kim J."/>
        </authorList>
    </citation>
    <scope>NUCLEOTIDE SEQUENCE</scope>
    <source>
        <strain evidence="2">KU_S4_2022</strain>
        <tissue evidence="2">Muscle</tissue>
    </source>
</reference>
<feature type="region of interest" description="Disordered" evidence="1">
    <location>
        <begin position="55"/>
        <end position="124"/>
    </location>
</feature>
<evidence type="ECO:0000256" key="1">
    <source>
        <dbReference type="SAM" id="MobiDB-lite"/>
    </source>
</evidence>
<feature type="compositionally biased region" description="Basic and acidic residues" evidence="1">
    <location>
        <begin position="57"/>
        <end position="71"/>
    </location>
</feature>
<dbReference type="AlphaFoldDB" id="A0A9Q0IAH0"/>
<feature type="compositionally biased region" description="Basic and acidic residues" evidence="1">
    <location>
        <begin position="7"/>
        <end position="17"/>
    </location>
</feature>
<gene>
    <name evidence="2" type="ORF">NHX12_010475</name>
</gene>
<dbReference type="EMBL" id="JANIIK010000115">
    <property type="protein sequence ID" value="KAJ3589631.1"/>
    <property type="molecule type" value="Genomic_DNA"/>
</dbReference>
<evidence type="ECO:0000313" key="2">
    <source>
        <dbReference type="EMBL" id="KAJ3589631.1"/>
    </source>
</evidence>
<feature type="compositionally biased region" description="Low complexity" evidence="1">
    <location>
        <begin position="108"/>
        <end position="118"/>
    </location>
</feature>